<dbReference type="Pfam" id="PF09261">
    <property type="entry name" value="Alpha-mann_mid"/>
    <property type="match status" value="1"/>
</dbReference>
<dbReference type="SUPFAM" id="SSF88713">
    <property type="entry name" value="Glycoside hydrolase/deacetylase"/>
    <property type="match status" value="1"/>
</dbReference>
<dbReference type="PANTHER" id="PTHR46017">
    <property type="entry name" value="ALPHA-MANNOSIDASE 2C1"/>
    <property type="match status" value="1"/>
</dbReference>
<dbReference type="Pfam" id="PF07748">
    <property type="entry name" value="Glyco_hydro_38C"/>
    <property type="match status" value="1"/>
</dbReference>
<organism evidence="6 7">
    <name type="scientific">Lapidilactobacillus gannanensis</name>
    <dbReference type="NCBI Taxonomy" id="2486002"/>
    <lineage>
        <taxon>Bacteria</taxon>
        <taxon>Bacillati</taxon>
        <taxon>Bacillota</taxon>
        <taxon>Bacilli</taxon>
        <taxon>Lactobacillales</taxon>
        <taxon>Lactobacillaceae</taxon>
        <taxon>Lapidilactobacillus</taxon>
    </lineage>
</organism>
<sequence>MSESLSFGRVRRFTEELAKRIVKNRIIAKKEFINADGKEIPFENEKYIGRKDGHFNIKGTFELEEQIDHPENHILEVTSRYYDDDNTKNPQLKLFINDDLVQSFDINHRYCPIESAWISKDGLFDFRLELYSGNEERKFPINISIIEIDRPTFNAYFDFKNTLECWKTQLDDSDTSNIYEKYSLEAMNKVDFLNIYSSEYYQGLVSANKILNNLVTNDPNVPSVYAIGHTHIDMAWLWTLSQTIEKGERSFSSVLNLMKNYPNFSFLHTSPQLYQFIKERNPKLYRKIKDAVANKRWEPEGAMWIEADCNLTSGESLVRQLLYGKKFFKKEFNVESKILWLPDVFGYSAALPQILKKSNIPYFMSTKLSWNDTNGIPYDSFLWQGIDGSQVLTHLINTVSEGYNPTPWFTTYNGLLNPNVVKKSWESYKEKKLSNEILIAYGYGDGGGGPTFQMLETIKRLEKGYLGMPKVIPAFATEFFEKLRSDSKQKDFPVWMGELYFENHRGTYTSIGFAKKDNRKIENRLQSIEKIYSLYDMDNYPQKELQEIWERTLLNQFHDILPGSSFGPVYDQLKKDNRHTFNSLDQLISNFELDVLKYRKDSLVVFNQLGFERDSIISVSLEDGYDVFDENDNRLETQNSYNHKKLIKVSTNSLSFSNYNIRKVNQIKASVNSKKFGKKYENPDFRILFDESYNIISLFDKVAAREVIPRGKKFNQFVVYEDLPAAYDAWNIDRNYEDKFWLVNKVLSAEIIEQGSIRDTIKIKRAFNDSIITQLVHFYHGTRQITYETHVYWHEHHCLLRVLFPANINSTEATYDIQFGNIKRSVTENTSWQQAQFEVSGQKWMDLSENNYGISLLTDSKYGYNAKYKQIGLSLIKSATEPDKNADQGVHDFIYATVLHDSDWQNSQIMNRSLDLNNPCLVWNQAELKESIDNKLRIDSNNVLIDTVKRAEDDNSLIVRMYEFENKTTMVKLTSNLPFKKVINCDLMENDLDELDSLDNKVELLFSPYEIKTIRIVLN</sequence>
<keyword evidence="7" id="KW-1185">Reference proteome</keyword>
<proteinExistence type="inferred from homology"/>
<keyword evidence="4" id="KW-0326">Glycosidase</keyword>
<dbReference type="RefSeq" id="WP_125646943.1">
    <property type="nucleotide sequence ID" value="NZ_JBHTOH010000014.1"/>
</dbReference>
<dbReference type="Gene3D" id="2.70.98.30">
    <property type="entry name" value="Golgi alpha-mannosidase II, domain 4"/>
    <property type="match status" value="1"/>
</dbReference>
<reference evidence="7" key="1">
    <citation type="journal article" date="2019" name="Int. J. Syst. Evol. Microbiol.">
        <title>The Global Catalogue of Microorganisms (GCM) 10K type strain sequencing project: providing services to taxonomists for standard genome sequencing and annotation.</title>
        <authorList>
            <consortium name="The Broad Institute Genomics Platform"/>
            <consortium name="The Broad Institute Genome Sequencing Center for Infectious Disease"/>
            <person name="Wu L."/>
            <person name="Ma J."/>
        </authorList>
    </citation>
    <scope>NUCLEOTIDE SEQUENCE [LARGE SCALE GENOMIC DNA]</scope>
    <source>
        <strain evidence="7">CCM 8937</strain>
    </source>
</reference>
<gene>
    <name evidence="6" type="ORF">ACFQ4R_01210</name>
</gene>
<dbReference type="InterPro" id="IPR028995">
    <property type="entry name" value="Glyco_hydro_57/38_cen_sf"/>
</dbReference>
<dbReference type="SMART" id="SM00872">
    <property type="entry name" value="Alpha-mann_mid"/>
    <property type="match status" value="1"/>
</dbReference>
<evidence type="ECO:0000256" key="1">
    <source>
        <dbReference type="ARBA" id="ARBA00009792"/>
    </source>
</evidence>
<dbReference type="CDD" id="cd10789">
    <property type="entry name" value="GH38N_AMII_ER_cytosolic"/>
    <property type="match status" value="1"/>
</dbReference>
<dbReference type="InterPro" id="IPR011330">
    <property type="entry name" value="Glyco_hydro/deAcase_b/a-brl"/>
</dbReference>
<keyword evidence="2" id="KW-0479">Metal-binding</keyword>
<accession>A0ABW4BK75</accession>
<evidence type="ECO:0000256" key="3">
    <source>
        <dbReference type="ARBA" id="ARBA00022801"/>
    </source>
</evidence>
<dbReference type="InterPro" id="IPR011013">
    <property type="entry name" value="Gal_mutarotase_sf_dom"/>
</dbReference>
<comment type="similarity">
    <text evidence="1">Belongs to the glycosyl hydrolase 38 family.</text>
</comment>
<name>A0ABW4BK75_9LACO</name>
<dbReference type="InterPro" id="IPR027291">
    <property type="entry name" value="Glyco_hydro_38_N_sf"/>
</dbReference>
<dbReference type="EMBL" id="JBHTOH010000014">
    <property type="protein sequence ID" value="MFD1410241.1"/>
    <property type="molecule type" value="Genomic_DNA"/>
</dbReference>
<dbReference type="InterPro" id="IPR037094">
    <property type="entry name" value="Glyco_hydro_38_cen_sf"/>
</dbReference>
<dbReference type="Proteomes" id="UP001597191">
    <property type="component" value="Unassembled WGS sequence"/>
</dbReference>
<dbReference type="Pfam" id="PF01074">
    <property type="entry name" value="Glyco_hydro_38N"/>
    <property type="match status" value="1"/>
</dbReference>
<evidence type="ECO:0000256" key="4">
    <source>
        <dbReference type="ARBA" id="ARBA00023295"/>
    </source>
</evidence>
<dbReference type="InterPro" id="IPR000602">
    <property type="entry name" value="Glyco_hydro_38_N"/>
</dbReference>
<comment type="caution">
    <text evidence="6">The sequence shown here is derived from an EMBL/GenBank/DDBJ whole genome shotgun (WGS) entry which is preliminary data.</text>
</comment>
<evidence type="ECO:0000256" key="2">
    <source>
        <dbReference type="ARBA" id="ARBA00022723"/>
    </source>
</evidence>
<dbReference type="SUPFAM" id="SSF74650">
    <property type="entry name" value="Galactose mutarotase-like"/>
    <property type="match status" value="1"/>
</dbReference>
<dbReference type="Gene3D" id="2.60.40.2220">
    <property type="match status" value="1"/>
</dbReference>
<dbReference type="InterPro" id="IPR015341">
    <property type="entry name" value="Glyco_hydro_38_cen"/>
</dbReference>
<dbReference type="Pfam" id="PF17677">
    <property type="entry name" value="Glyco_hydro38C2"/>
    <property type="match status" value="1"/>
</dbReference>
<dbReference type="PANTHER" id="PTHR46017:SF1">
    <property type="entry name" value="ALPHA-MANNOSIDASE 2C1"/>
    <property type="match status" value="1"/>
</dbReference>
<evidence type="ECO:0000313" key="7">
    <source>
        <dbReference type="Proteomes" id="UP001597191"/>
    </source>
</evidence>
<dbReference type="Gene3D" id="3.20.110.10">
    <property type="entry name" value="Glycoside hydrolase 38, N terminal domain"/>
    <property type="match status" value="1"/>
</dbReference>
<dbReference type="SUPFAM" id="SSF88688">
    <property type="entry name" value="Families 57/38 glycoside transferase middle domain"/>
    <property type="match status" value="1"/>
</dbReference>
<feature type="domain" description="Glycoside hydrolase family 38 central" evidence="5">
    <location>
        <begin position="502"/>
        <end position="577"/>
    </location>
</feature>
<dbReference type="InterPro" id="IPR041147">
    <property type="entry name" value="GH38_C"/>
</dbReference>
<evidence type="ECO:0000259" key="5">
    <source>
        <dbReference type="SMART" id="SM00872"/>
    </source>
</evidence>
<evidence type="ECO:0000313" key="6">
    <source>
        <dbReference type="EMBL" id="MFD1410241.1"/>
    </source>
</evidence>
<keyword evidence="3" id="KW-0378">Hydrolase</keyword>
<dbReference type="InterPro" id="IPR011682">
    <property type="entry name" value="Glyco_hydro_38_C"/>
</dbReference>
<dbReference type="Gene3D" id="1.20.1270.50">
    <property type="entry name" value="Glycoside hydrolase family 38, central domain"/>
    <property type="match status" value="1"/>
</dbReference>
<protein>
    <submittedName>
        <fullName evidence="6">Alpha-mannosidase</fullName>
    </submittedName>
</protein>